<dbReference type="GO" id="GO:0032259">
    <property type="term" value="P:methylation"/>
    <property type="evidence" value="ECO:0007669"/>
    <property type="project" value="UniProtKB-KW"/>
</dbReference>
<dbReference type="Proteomes" id="UP000033393">
    <property type="component" value="Unassembled WGS sequence"/>
</dbReference>
<dbReference type="PATRIC" id="fig|68170.10.peg.5774"/>
<dbReference type="PANTHER" id="PTHR43464">
    <property type="entry name" value="METHYLTRANSFERASE"/>
    <property type="match status" value="1"/>
</dbReference>
<feature type="domain" description="Methyltransferase type 11" evidence="4">
    <location>
        <begin position="51"/>
        <end position="143"/>
    </location>
</feature>
<evidence type="ECO:0000259" key="4">
    <source>
        <dbReference type="Pfam" id="PF08241"/>
    </source>
</evidence>
<evidence type="ECO:0000256" key="3">
    <source>
        <dbReference type="ARBA" id="ARBA00022691"/>
    </source>
</evidence>
<keyword evidence="3" id="KW-0949">S-adenosyl-L-methionine</keyword>
<dbReference type="EMBL" id="JYJG01000155">
    <property type="protein sequence ID" value="KJK46738.1"/>
    <property type="molecule type" value="Genomic_DNA"/>
</dbReference>
<dbReference type="Gene3D" id="3.40.50.150">
    <property type="entry name" value="Vaccinia Virus protein VP39"/>
    <property type="match status" value="1"/>
</dbReference>
<keyword evidence="2" id="KW-0808">Transferase</keyword>
<protein>
    <recommendedName>
        <fullName evidence="4">Methyltransferase type 11 domain-containing protein</fullName>
    </recommendedName>
</protein>
<evidence type="ECO:0000256" key="1">
    <source>
        <dbReference type="ARBA" id="ARBA00022603"/>
    </source>
</evidence>
<keyword evidence="1" id="KW-0489">Methyltransferase</keyword>
<name>A0A0F0GZ82_LENAE</name>
<comment type="caution">
    <text evidence="5">The sequence shown here is derived from an EMBL/GenBank/DDBJ whole genome shotgun (WGS) entry which is preliminary data.</text>
</comment>
<evidence type="ECO:0000313" key="5">
    <source>
        <dbReference type="EMBL" id="KJK46738.1"/>
    </source>
</evidence>
<dbReference type="RefSeq" id="WP_045313605.1">
    <property type="nucleotide sequence ID" value="NZ_JYJG01000155.1"/>
</dbReference>
<gene>
    <name evidence="5" type="ORF">UK23_22665</name>
</gene>
<dbReference type="GO" id="GO:0008757">
    <property type="term" value="F:S-adenosylmethionine-dependent methyltransferase activity"/>
    <property type="evidence" value="ECO:0007669"/>
    <property type="project" value="InterPro"/>
</dbReference>
<dbReference type="OrthoDB" id="9777638at2"/>
<dbReference type="Pfam" id="PF08241">
    <property type="entry name" value="Methyltransf_11"/>
    <property type="match status" value="1"/>
</dbReference>
<organism evidence="5 6">
    <name type="scientific">Lentzea aerocolonigenes</name>
    <name type="common">Lechevalieria aerocolonigenes</name>
    <name type="synonym">Saccharothrix aerocolonigenes</name>
    <dbReference type="NCBI Taxonomy" id="68170"/>
    <lineage>
        <taxon>Bacteria</taxon>
        <taxon>Bacillati</taxon>
        <taxon>Actinomycetota</taxon>
        <taxon>Actinomycetes</taxon>
        <taxon>Pseudonocardiales</taxon>
        <taxon>Pseudonocardiaceae</taxon>
        <taxon>Lentzea</taxon>
    </lineage>
</organism>
<dbReference type="InterPro" id="IPR029063">
    <property type="entry name" value="SAM-dependent_MTases_sf"/>
</dbReference>
<dbReference type="AlphaFoldDB" id="A0A0F0GZ82"/>
<evidence type="ECO:0000256" key="2">
    <source>
        <dbReference type="ARBA" id="ARBA00022679"/>
    </source>
</evidence>
<sequence length="272" mass="29594">MTSEVNSEQAEWWNAAGEGWANAQQVVDLVLRPFEELLAQKALERPRDRVLDVGCGTGAVTRAIADALGDGPECVGLDISRTMIAGAAQRGKVRFVLGDAQVHTFDETFDLVVSRFGVMFFDDPAAAFRNLLRATTPGGELCFITWRSAEENTFMTTAQRASAPFLADTPPPDPSGPGPFSLADADRTRELFEQSGWSGIVIEPVDRVCTMPEELLVPYLSNLGPISRALKAAQEADRPRIISEVRGAFDEFVHGDEVRIPAACWQITGQAL</sequence>
<accession>A0A0F0GZ82</accession>
<dbReference type="SUPFAM" id="SSF53335">
    <property type="entry name" value="S-adenosyl-L-methionine-dependent methyltransferases"/>
    <property type="match status" value="1"/>
</dbReference>
<proteinExistence type="predicted"/>
<keyword evidence="6" id="KW-1185">Reference proteome</keyword>
<dbReference type="PANTHER" id="PTHR43464:SF19">
    <property type="entry name" value="UBIQUINONE BIOSYNTHESIS O-METHYLTRANSFERASE, MITOCHONDRIAL"/>
    <property type="match status" value="1"/>
</dbReference>
<evidence type="ECO:0000313" key="6">
    <source>
        <dbReference type="Proteomes" id="UP000033393"/>
    </source>
</evidence>
<dbReference type="InterPro" id="IPR013216">
    <property type="entry name" value="Methyltransf_11"/>
</dbReference>
<reference evidence="5 6" key="1">
    <citation type="submission" date="2015-02" db="EMBL/GenBank/DDBJ databases">
        <authorList>
            <person name="Ju K.-S."/>
            <person name="Doroghazi J.R."/>
            <person name="Metcalf W."/>
        </authorList>
    </citation>
    <scope>NUCLEOTIDE SEQUENCE [LARGE SCALE GENOMIC DNA]</scope>
    <source>
        <strain evidence="5 6">NRRL B-16140</strain>
    </source>
</reference>
<dbReference type="CDD" id="cd02440">
    <property type="entry name" value="AdoMet_MTases"/>
    <property type="match status" value="1"/>
</dbReference>